<evidence type="ECO:0008006" key="7">
    <source>
        <dbReference type="Google" id="ProtNLM"/>
    </source>
</evidence>
<feature type="repeat" description="PPR" evidence="3">
    <location>
        <begin position="242"/>
        <end position="276"/>
    </location>
</feature>
<dbReference type="Proteomes" id="UP001497512">
    <property type="component" value="Chromosome 7"/>
</dbReference>
<feature type="repeat" description="PPR" evidence="3">
    <location>
        <begin position="207"/>
        <end position="241"/>
    </location>
</feature>
<evidence type="ECO:0000256" key="3">
    <source>
        <dbReference type="PROSITE-ProRule" id="PRU00708"/>
    </source>
</evidence>
<feature type="compositionally biased region" description="Polar residues" evidence="4">
    <location>
        <begin position="386"/>
        <end position="400"/>
    </location>
</feature>
<comment type="similarity">
    <text evidence="1">Belongs to the PPR family. P subfamily.</text>
</comment>
<dbReference type="NCBIfam" id="TIGR00756">
    <property type="entry name" value="PPR"/>
    <property type="match status" value="8"/>
</dbReference>
<feature type="region of interest" description="Disordered" evidence="4">
    <location>
        <begin position="72"/>
        <end position="91"/>
    </location>
</feature>
<organism evidence="5 6">
    <name type="scientific">Sphagnum troendelagicum</name>
    <dbReference type="NCBI Taxonomy" id="128251"/>
    <lineage>
        <taxon>Eukaryota</taxon>
        <taxon>Viridiplantae</taxon>
        <taxon>Streptophyta</taxon>
        <taxon>Embryophyta</taxon>
        <taxon>Bryophyta</taxon>
        <taxon>Sphagnophytina</taxon>
        <taxon>Sphagnopsida</taxon>
        <taxon>Sphagnales</taxon>
        <taxon>Sphagnaceae</taxon>
        <taxon>Sphagnum</taxon>
    </lineage>
</organism>
<evidence type="ECO:0000256" key="2">
    <source>
        <dbReference type="ARBA" id="ARBA00022737"/>
    </source>
</evidence>
<dbReference type="PANTHER" id="PTHR47447">
    <property type="entry name" value="OS03G0856100 PROTEIN"/>
    <property type="match status" value="1"/>
</dbReference>
<keyword evidence="6" id="KW-1185">Reference proteome</keyword>
<dbReference type="Pfam" id="PF13041">
    <property type="entry name" value="PPR_2"/>
    <property type="match status" value="4"/>
</dbReference>
<evidence type="ECO:0000256" key="4">
    <source>
        <dbReference type="SAM" id="MobiDB-lite"/>
    </source>
</evidence>
<dbReference type="PROSITE" id="PS51375">
    <property type="entry name" value="PPR"/>
    <property type="match status" value="9"/>
</dbReference>
<dbReference type="InterPro" id="IPR002885">
    <property type="entry name" value="PPR_rpt"/>
</dbReference>
<feature type="repeat" description="PPR" evidence="3">
    <location>
        <begin position="609"/>
        <end position="643"/>
    </location>
</feature>
<feature type="repeat" description="PPR" evidence="3">
    <location>
        <begin position="539"/>
        <end position="573"/>
    </location>
</feature>
<evidence type="ECO:0000256" key="1">
    <source>
        <dbReference type="ARBA" id="ARBA00007626"/>
    </source>
</evidence>
<feature type="repeat" description="PPR" evidence="3">
    <location>
        <begin position="312"/>
        <end position="346"/>
    </location>
</feature>
<proteinExistence type="inferred from homology"/>
<feature type="region of interest" description="Disordered" evidence="4">
    <location>
        <begin position="375"/>
        <end position="402"/>
    </location>
</feature>
<feature type="repeat" description="PPR" evidence="3">
    <location>
        <begin position="504"/>
        <end position="538"/>
    </location>
</feature>
<accession>A0ABP0UY98</accession>
<dbReference type="SUPFAM" id="SSF48452">
    <property type="entry name" value="TPR-like"/>
    <property type="match status" value="1"/>
</dbReference>
<dbReference type="InterPro" id="IPR011990">
    <property type="entry name" value="TPR-like_helical_dom_sf"/>
</dbReference>
<evidence type="ECO:0000313" key="6">
    <source>
        <dbReference type="Proteomes" id="UP001497512"/>
    </source>
</evidence>
<evidence type="ECO:0000313" key="5">
    <source>
        <dbReference type="EMBL" id="CAK9231640.1"/>
    </source>
</evidence>
<reference evidence="5" key="1">
    <citation type="submission" date="2024-02" db="EMBL/GenBank/DDBJ databases">
        <authorList>
            <consortium name="ELIXIR-Norway"/>
            <consortium name="Elixir Norway"/>
        </authorList>
    </citation>
    <scope>NUCLEOTIDE SEQUENCE</scope>
</reference>
<feature type="repeat" description="PPR" evidence="3">
    <location>
        <begin position="277"/>
        <end position="311"/>
    </location>
</feature>
<sequence>MAALRQRSLFYLRSFSHCWIRLRTVALEHKRIDVTDCFELQPCSAGRRRHTWEVGFDRFLLPASEELSAPSVDHGTKSYGTKAMENDSDDISDGEVEDVIQDGSNGKRYDEIADRFEKLLQKWSSNTPQLLERLQVRLNPSIVCRVLRKSIKSAAAWKFFRWAKAQEGFQHDVYTYTAMIEQFGKAKNYAAIESVVADMREEGCKMSVVTFTALMHWYNKAKNIKFVRKTWQQMQEQNCRPNEITYTTYIDALVKAGCHLEALDAYKEMIEAGCKPNIFTMTVLIHSLTETGKLDGACELFAKLKSIQCRPSHVTYSLLIRAHAKAGSLEKAMFFYKSMVEAGMALPPAVRNLLLTALREGGKEVEAQQLMAELETSSTTSSSASVGQQPKKSKARSGSSVPLKVGLPKPEKLAALICKWNTDTAKALEVVKLKLRHPYVLNVLTLLSKEPDAAWWFFRWLRAQEGYKHTKYAYTKMLDIIAKHQNIELLRTVLSEVEREGKANTVAYNTLIQCYSQNKHMDAALQVFNRMKEIGCEPNEYTYTMLIDLVSRTKNHREAMKFYGQMIHANCKPTVNTYTVIMHSLARSGKVNAANTLFEKLPSLGFPPTAVTYTVLIQAFLKERDVDKAMELYERMREEALTPSRVTVKILAKGLRFAGRHDEAESLTNSIPYLQEESNRTESSESKEAGKLVSNIVTRHFRAPAG</sequence>
<protein>
    <recommendedName>
        <fullName evidence="7">Pentatricopeptide repeat-containing protein</fullName>
    </recommendedName>
</protein>
<dbReference type="PANTHER" id="PTHR47447:SF17">
    <property type="entry name" value="OS12G0638900 PROTEIN"/>
    <property type="match status" value="1"/>
</dbReference>
<name>A0ABP0UY98_9BRYO</name>
<gene>
    <name evidence="5" type="ORF">CSSPTR1EN2_LOCUS20819</name>
</gene>
<feature type="repeat" description="PPR" evidence="3">
    <location>
        <begin position="172"/>
        <end position="206"/>
    </location>
</feature>
<keyword evidence="2" id="KW-0677">Repeat</keyword>
<dbReference type="Gene3D" id="1.25.40.10">
    <property type="entry name" value="Tetratricopeptide repeat domain"/>
    <property type="match status" value="4"/>
</dbReference>
<feature type="compositionally biased region" description="Low complexity" evidence="4">
    <location>
        <begin position="376"/>
        <end position="385"/>
    </location>
</feature>
<dbReference type="EMBL" id="OZ019899">
    <property type="protein sequence ID" value="CAK9231640.1"/>
    <property type="molecule type" value="Genomic_DNA"/>
</dbReference>
<dbReference type="Pfam" id="PF01535">
    <property type="entry name" value="PPR"/>
    <property type="match status" value="2"/>
</dbReference>
<feature type="repeat" description="PPR" evidence="3">
    <location>
        <begin position="574"/>
        <end position="608"/>
    </location>
</feature>